<dbReference type="EMBL" id="JAHLQT010025553">
    <property type="protein sequence ID" value="KAG7164209.1"/>
    <property type="molecule type" value="Genomic_DNA"/>
</dbReference>
<keyword evidence="3" id="KW-1185">Reference proteome</keyword>
<dbReference type="GO" id="GO:0008061">
    <property type="term" value="F:chitin binding"/>
    <property type="evidence" value="ECO:0007669"/>
    <property type="project" value="InterPro"/>
</dbReference>
<dbReference type="Gene3D" id="2.170.140.10">
    <property type="entry name" value="Chitin binding domain"/>
    <property type="match status" value="1"/>
</dbReference>
<proteinExistence type="predicted"/>
<dbReference type="AlphaFoldDB" id="A0A8J5MV67"/>
<comment type="caution">
    <text evidence="2">The sequence shown here is derived from an EMBL/GenBank/DDBJ whole genome shotgun (WGS) entry which is preliminary data.</text>
</comment>
<dbReference type="InterPro" id="IPR002557">
    <property type="entry name" value="Chitin-bd_dom"/>
</dbReference>
<organism evidence="2 3">
    <name type="scientific">Homarus americanus</name>
    <name type="common">American lobster</name>
    <dbReference type="NCBI Taxonomy" id="6706"/>
    <lineage>
        <taxon>Eukaryota</taxon>
        <taxon>Metazoa</taxon>
        <taxon>Ecdysozoa</taxon>
        <taxon>Arthropoda</taxon>
        <taxon>Crustacea</taxon>
        <taxon>Multicrustacea</taxon>
        <taxon>Malacostraca</taxon>
        <taxon>Eumalacostraca</taxon>
        <taxon>Eucarida</taxon>
        <taxon>Decapoda</taxon>
        <taxon>Pleocyemata</taxon>
        <taxon>Astacidea</taxon>
        <taxon>Nephropoidea</taxon>
        <taxon>Nephropidae</taxon>
        <taxon>Homarus</taxon>
    </lineage>
</organism>
<dbReference type="InterPro" id="IPR036508">
    <property type="entry name" value="Chitin-bd_dom_sf"/>
</dbReference>
<gene>
    <name evidence="2" type="ORF">Hamer_G014348</name>
</gene>
<protein>
    <submittedName>
        <fullName evidence="2">Putative Chitin binding Peritrophin-A domain-containing protein 17</fullName>
    </submittedName>
</protein>
<evidence type="ECO:0000313" key="3">
    <source>
        <dbReference type="Proteomes" id="UP000747542"/>
    </source>
</evidence>
<feature type="domain" description="Chitin-binding type-2" evidence="1">
    <location>
        <begin position="19"/>
        <end position="74"/>
    </location>
</feature>
<dbReference type="Proteomes" id="UP000747542">
    <property type="component" value="Unassembled WGS sequence"/>
</dbReference>
<evidence type="ECO:0000313" key="2">
    <source>
        <dbReference type="EMBL" id="KAG7164209.1"/>
    </source>
</evidence>
<dbReference type="GO" id="GO:0005576">
    <property type="term" value="C:extracellular region"/>
    <property type="evidence" value="ECO:0007669"/>
    <property type="project" value="InterPro"/>
</dbReference>
<reference evidence="2" key="1">
    <citation type="journal article" date="2021" name="Sci. Adv.">
        <title>The American lobster genome reveals insights on longevity, neural, and immune adaptations.</title>
        <authorList>
            <person name="Polinski J.M."/>
            <person name="Zimin A.V."/>
            <person name="Clark K.F."/>
            <person name="Kohn A.B."/>
            <person name="Sadowski N."/>
            <person name="Timp W."/>
            <person name="Ptitsyn A."/>
            <person name="Khanna P."/>
            <person name="Romanova D.Y."/>
            <person name="Williams P."/>
            <person name="Greenwood S.J."/>
            <person name="Moroz L.L."/>
            <person name="Walt D.R."/>
            <person name="Bodnar A.G."/>
        </authorList>
    </citation>
    <scope>NUCLEOTIDE SEQUENCE</scope>
    <source>
        <strain evidence="2">GMGI-L3</strain>
    </source>
</reference>
<dbReference type="PROSITE" id="PS50940">
    <property type="entry name" value="CHIT_BIND_II"/>
    <property type="match status" value="1"/>
</dbReference>
<accession>A0A8J5MV67</accession>
<evidence type="ECO:0000259" key="1">
    <source>
        <dbReference type="PROSITE" id="PS50940"/>
    </source>
</evidence>
<dbReference type="Pfam" id="PF01607">
    <property type="entry name" value="CBM_14"/>
    <property type="match status" value="1"/>
</dbReference>
<dbReference type="SUPFAM" id="SSF57625">
    <property type="entry name" value="Invertebrate chitin-binding proteins"/>
    <property type="match status" value="1"/>
</dbReference>
<sequence length="77" mass="8580">MVVVAGVAAYGQGMDQPPTFECHEDGYFPDYFRSCYVYYKCYQGTKTTYGCEEGKAYDVMANDCLPADAVSCPYPVQ</sequence>
<name>A0A8J5MV67_HOMAM</name>